<keyword evidence="4" id="KW-1185">Reference proteome</keyword>
<proteinExistence type="predicted"/>
<dbReference type="InterPro" id="IPR004843">
    <property type="entry name" value="Calcineurin-like_PHP"/>
</dbReference>
<accession>A0ABP0RNA8</accession>
<dbReference type="PANTHER" id="PTHR42850">
    <property type="entry name" value="METALLOPHOSPHOESTERASE"/>
    <property type="match status" value="1"/>
</dbReference>
<dbReference type="Pfam" id="PF00149">
    <property type="entry name" value="Metallophos"/>
    <property type="match status" value="1"/>
</dbReference>
<evidence type="ECO:0000259" key="2">
    <source>
        <dbReference type="Pfam" id="PF00149"/>
    </source>
</evidence>
<keyword evidence="1" id="KW-0732">Signal</keyword>
<dbReference type="InterPro" id="IPR029052">
    <property type="entry name" value="Metallo-depent_PP-like"/>
</dbReference>
<evidence type="ECO:0000256" key="1">
    <source>
        <dbReference type="SAM" id="SignalP"/>
    </source>
</evidence>
<protein>
    <recommendedName>
        <fullName evidence="2">Calcineurin-like phosphoesterase domain-containing protein</fullName>
    </recommendedName>
</protein>
<reference evidence="3 4" key="1">
    <citation type="submission" date="2024-02" db="EMBL/GenBank/DDBJ databases">
        <authorList>
            <person name="Chen Y."/>
            <person name="Shah S."/>
            <person name="Dougan E. K."/>
            <person name="Thang M."/>
            <person name="Chan C."/>
        </authorList>
    </citation>
    <scope>NUCLEOTIDE SEQUENCE [LARGE SCALE GENOMIC DNA]</scope>
</reference>
<feature type="domain" description="Calcineurin-like phosphoesterase" evidence="2">
    <location>
        <begin position="56"/>
        <end position="234"/>
    </location>
</feature>
<evidence type="ECO:0000313" key="4">
    <source>
        <dbReference type="Proteomes" id="UP001642484"/>
    </source>
</evidence>
<dbReference type="EMBL" id="CAXAMN010026306">
    <property type="protein sequence ID" value="CAK9102117.1"/>
    <property type="molecule type" value="Genomic_DNA"/>
</dbReference>
<name>A0ABP0RNA8_9DINO</name>
<dbReference type="PANTHER" id="PTHR42850:SF4">
    <property type="entry name" value="ZINC-DEPENDENT ENDOPOLYPHOSPHATASE"/>
    <property type="match status" value="1"/>
</dbReference>
<evidence type="ECO:0000313" key="3">
    <source>
        <dbReference type="EMBL" id="CAK9102117.1"/>
    </source>
</evidence>
<dbReference type="Gene3D" id="3.60.21.10">
    <property type="match status" value="1"/>
</dbReference>
<feature type="signal peptide" evidence="1">
    <location>
        <begin position="1"/>
        <end position="18"/>
    </location>
</feature>
<dbReference type="Proteomes" id="UP001642484">
    <property type="component" value="Unassembled WGS sequence"/>
</dbReference>
<organism evidence="3 4">
    <name type="scientific">Durusdinium trenchii</name>
    <dbReference type="NCBI Taxonomy" id="1381693"/>
    <lineage>
        <taxon>Eukaryota</taxon>
        <taxon>Sar</taxon>
        <taxon>Alveolata</taxon>
        <taxon>Dinophyceae</taxon>
        <taxon>Suessiales</taxon>
        <taxon>Symbiodiniaceae</taxon>
        <taxon>Durusdinium</taxon>
    </lineage>
</organism>
<gene>
    <name evidence="3" type="ORF">CCMP2556_LOCUS48084</name>
</gene>
<feature type="chain" id="PRO_5046773400" description="Calcineurin-like phosphoesterase domain-containing protein" evidence="1">
    <location>
        <begin position="19"/>
        <end position="300"/>
    </location>
</feature>
<dbReference type="SUPFAM" id="SSF56300">
    <property type="entry name" value="Metallo-dependent phosphatases"/>
    <property type="match status" value="1"/>
</dbReference>
<dbReference type="InterPro" id="IPR050126">
    <property type="entry name" value="Ap4A_hydrolase"/>
</dbReference>
<sequence>MHCMRSSLLFLTLHRLQRWCNPKLLLDAGAAEKRKTISLASCLGTCWFSTRSRAGRVVVVGDVHGCSDELKDLLEASQFHPSLDELVFVGDLIGKGPSPEEVVRIARKYSAKAVQGNHEYNLLQWRKRGGILPDPEGRIKERYAATVKGLEEDEWDWLESLPLKLQLDLPQSPLPVMVVHAGLVPGVSIEQQEPENLVNLRSFDHEGRASKQYDAGGGGWARHWRGPMQVIFGHDARRGLQREPFAIGLDTGAVYGDELTALLLPKNLDRSLAHLEPQHFAQVRARRAYAQKSDDLKSTQ</sequence>
<comment type="caution">
    <text evidence="3">The sequence shown here is derived from an EMBL/GenBank/DDBJ whole genome shotgun (WGS) entry which is preliminary data.</text>
</comment>